<keyword evidence="8" id="KW-1185">Reference proteome</keyword>
<feature type="domain" description="FAD-binding" evidence="6">
    <location>
        <begin position="7"/>
        <end position="367"/>
    </location>
</feature>
<feature type="transmembrane region" description="Helical" evidence="5">
    <location>
        <begin position="631"/>
        <end position="651"/>
    </location>
</feature>
<feature type="transmembrane region" description="Helical" evidence="5">
    <location>
        <begin position="601"/>
        <end position="625"/>
    </location>
</feature>
<comment type="similarity">
    <text evidence="1">Belongs to the paxM FAD-dependent monooxygenase family.</text>
</comment>
<feature type="transmembrane region" description="Helical" evidence="5">
    <location>
        <begin position="730"/>
        <end position="753"/>
    </location>
</feature>
<dbReference type="AlphaFoldDB" id="A0A072PRD3"/>
<accession>A0A072PRD3</accession>
<dbReference type="Gene3D" id="3.50.50.60">
    <property type="entry name" value="FAD/NAD(P)-binding domain"/>
    <property type="match status" value="1"/>
</dbReference>
<dbReference type="VEuPathDB" id="FungiDB:A1O9_06018"/>
<dbReference type="STRING" id="1182545.A0A072PRD3"/>
<organism evidence="7 8">
    <name type="scientific">Exophiala aquamarina CBS 119918</name>
    <dbReference type="NCBI Taxonomy" id="1182545"/>
    <lineage>
        <taxon>Eukaryota</taxon>
        <taxon>Fungi</taxon>
        <taxon>Dikarya</taxon>
        <taxon>Ascomycota</taxon>
        <taxon>Pezizomycotina</taxon>
        <taxon>Eurotiomycetes</taxon>
        <taxon>Chaetothyriomycetidae</taxon>
        <taxon>Chaetothyriales</taxon>
        <taxon>Herpotrichiellaceae</taxon>
        <taxon>Exophiala</taxon>
    </lineage>
</organism>
<dbReference type="GeneID" id="25280938"/>
<dbReference type="Proteomes" id="UP000027920">
    <property type="component" value="Unassembled WGS sequence"/>
</dbReference>
<dbReference type="PANTHER" id="PTHR47356">
    <property type="entry name" value="FAD-DEPENDENT MONOOXYGENASE ASQG-RELATED"/>
    <property type="match status" value="1"/>
</dbReference>
<dbReference type="InterPro" id="IPR050562">
    <property type="entry name" value="FAD_mOase_fung"/>
</dbReference>
<evidence type="ECO:0000256" key="1">
    <source>
        <dbReference type="ARBA" id="ARBA00007992"/>
    </source>
</evidence>
<evidence type="ECO:0000313" key="8">
    <source>
        <dbReference type="Proteomes" id="UP000027920"/>
    </source>
</evidence>
<keyword evidence="2" id="KW-0285">Flavoprotein</keyword>
<feature type="transmembrane region" description="Helical" evidence="5">
    <location>
        <begin position="699"/>
        <end position="718"/>
    </location>
</feature>
<comment type="caution">
    <text evidence="7">The sequence shown here is derived from an EMBL/GenBank/DDBJ whole genome shotgun (WGS) entry which is preliminary data.</text>
</comment>
<dbReference type="HOGENOM" id="CLU_009665_12_0_1"/>
<keyword evidence="5" id="KW-1133">Transmembrane helix</keyword>
<feature type="transmembrane region" description="Helical" evidence="5">
    <location>
        <begin position="672"/>
        <end position="693"/>
    </location>
</feature>
<gene>
    <name evidence="7" type="ORF">A1O9_06018</name>
</gene>
<evidence type="ECO:0000259" key="6">
    <source>
        <dbReference type="Pfam" id="PF01494"/>
    </source>
</evidence>
<dbReference type="PANTHER" id="PTHR47356:SF2">
    <property type="entry name" value="FAD-BINDING DOMAIN-CONTAINING PROTEIN-RELATED"/>
    <property type="match status" value="1"/>
</dbReference>
<evidence type="ECO:0000256" key="3">
    <source>
        <dbReference type="ARBA" id="ARBA00022827"/>
    </source>
</evidence>
<reference evidence="7 8" key="1">
    <citation type="submission" date="2013-03" db="EMBL/GenBank/DDBJ databases">
        <title>The Genome Sequence of Exophiala aquamarina CBS 119918.</title>
        <authorList>
            <consortium name="The Broad Institute Genomics Platform"/>
            <person name="Cuomo C."/>
            <person name="de Hoog S."/>
            <person name="Gorbushina A."/>
            <person name="Walker B."/>
            <person name="Young S.K."/>
            <person name="Zeng Q."/>
            <person name="Gargeya S."/>
            <person name="Fitzgerald M."/>
            <person name="Haas B."/>
            <person name="Abouelleil A."/>
            <person name="Allen A.W."/>
            <person name="Alvarado L."/>
            <person name="Arachchi H.M."/>
            <person name="Berlin A.M."/>
            <person name="Chapman S.B."/>
            <person name="Gainer-Dewar J."/>
            <person name="Goldberg J."/>
            <person name="Griggs A."/>
            <person name="Gujja S."/>
            <person name="Hansen M."/>
            <person name="Howarth C."/>
            <person name="Imamovic A."/>
            <person name="Ireland A."/>
            <person name="Larimer J."/>
            <person name="McCowan C."/>
            <person name="Murphy C."/>
            <person name="Pearson M."/>
            <person name="Poon T.W."/>
            <person name="Priest M."/>
            <person name="Roberts A."/>
            <person name="Saif S."/>
            <person name="Shea T."/>
            <person name="Sisk P."/>
            <person name="Sykes S."/>
            <person name="Wortman J."/>
            <person name="Nusbaum C."/>
            <person name="Birren B."/>
        </authorList>
    </citation>
    <scope>NUCLEOTIDE SEQUENCE [LARGE SCALE GENOMIC DNA]</scope>
    <source>
        <strain evidence="7 8">CBS 119918</strain>
    </source>
</reference>
<dbReference type="SUPFAM" id="SSF51905">
    <property type="entry name" value="FAD/NAD(P)-binding domain"/>
    <property type="match status" value="1"/>
</dbReference>
<evidence type="ECO:0000256" key="5">
    <source>
        <dbReference type="SAM" id="Phobius"/>
    </source>
</evidence>
<keyword evidence="5" id="KW-0472">Membrane</keyword>
<dbReference type="RefSeq" id="XP_013260685.1">
    <property type="nucleotide sequence ID" value="XM_013405231.1"/>
</dbReference>
<dbReference type="InterPro" id="IPR036188">
    <property type="entry name" value="FAD/NAD-bd_sf"/>
</dbReference>
<feature type="transmembrane region" description="Helical" evidence="5">
    <location>
        <begin position="765"/>
        <end position="791"/>
    </location>
</feature>
<dbReference type="GO" id="GO:0004497">
    <property type="term" value="F:monooxygenase activity"/>
    <property type="evidence" value="ECO:0007669"/>
    <property type="project" value="InterPro"/>
</dbReference>
<name>A0A072PRD3_9EURO</name>
<dbReference type="OrthoDB" id="4127210at2759"/>
<dbReference type="InterPro" id="IPR002938">
    <property type="entry name" value="FAD-bd"/>
</dbReference>
<evidence type="ECO:0000256" key="4">
    <source>
        <dbReference type="ARBA" id="ARBA00023002"/>
    </source>
</evidence>
<keyword evidence="4" id="KW-0560">Oxidoreductase</keyword>
<evidence type="ECO:0000313" key="7">
    <source>
        <dbReference type="EMBL" id="KEF58095.1"/>
    </source>
</evidence>
<keyword evidence="5" id="KW-0812">Transmembrane</keyword>
<dbReference type="PRINTS" id="PR00420">
    <property type="entry name" value="RNGMNOXGNASE"/>
</dbReference>
<keyword evidence="3" id="KW-0274">FAD</keyword>
<feature type="transmembrane region" description="Helical" evidence="5">
    <location>
        <begin position="560"/>
        <end position="580"/>
    </location>
</feature>
<feature type="transmembrane region" description="Helical" evidence="5">
    <location>
        <begin position="522"/>
        <end position="540"/>
    </location>
</feature>
<dbReference type="Pfam" id="PF01494">
    <property type="entry name" value="FAD_binding_3"/>
    <property type="match status" value="1"/>
</dbReference>
<proteinExistence type="inferred from homology"/>
<dbReference type="GO" id="GO:0071949">
    <property type="term" value="F:FAD binding"/>
    <property type="evidence" value="ECO:0007669"/>
    <property type="project" value="InterPro"/>
</dbReference>
<feature type="transmembrane region" description="Helical" evidence="5">
    <location>
        <begin position="447"/>
        <end position="469"/>
    </location>
</feature>
<sequence length="811" mass="91528">MKSRGFRVIISGGGICGLTLANALERGRVEYILLESRDDIAPPLGASIAINANGFRILDQLGCYDRIDSKTAPFDYIRTYLPDGKLQRNVDSPLLTHKRLGYPFSFMERTFLLQSLYDNISDKSKVLLKKRVSRVDQEHDGVTVHCQDGTKYEGDVVVGADGVHSAVRGEMWRHMNVEHFPLAESERSAMTSTYKAIYAISKPTKGLAGNTFNQVVGYDRSMLYTTEKSGRIFWFLFEKMDKKYRYPDIPKFNNDDTENMIRRHLDIRLNETLTLADLWENRVQWNMAPLEEALRKQWTWGRFVCAGDSVHKWTPNLGAGGNHAIESAAALANALYDLANHSSPATLKDIQSSLIGYHSHRKYRAKKTYRVSNMVTRLEAMRSRKARFWVFCLQPTLDGWVGNRMSDELIGAEVIKFLPYPQRALTGTMGFNPNFSNGYPSKLKQRMLLALPLILLAIFAYTVLAGIVSSVPFSIEVIKAAESGYIHLAGTGWKLPMDTYPFNVLTTVFAPSLLNIDPSQRLQALAFLIDLNPMWLIWMLESHRRANVASLASFISYPLIYGIAFQILGIGVVGPVWFFLHYMQSSIRNFIAPDLRMIDTAASKTALLAVLTGLTTPTLLMYLLPDYDQRLTINAVWQAFPITTILLHYILRRFTVKNTMKHDIIWNVGADLPFVRLSIQIAAVISTLCFNWVRWISAGQFFSIFMPQWSTVTAALLLKPLGLNLVDGMSLFLQIDELSIFAAAFLWLALLVHDLKTEEMTKISWLQALVVGIIGTCLLGPGALFALTWLWREEIMANKTLKGAIISKTTK</sequence>
<dbReference type="EMBL" id="AMGV01000004">
    <property type="protein sequence ID" value="KEF58095.1"/>
    <property type="molecule type" value="Genomic_DNA"/>
</dbReference>
<protein>
    <recommendedName>
        <fullName evidence="6">FAD-binding domain-containing protein</fullName>
    </recommendedName>
</protein>
<evidence type="ECO:0000256" key="2">
    <source>
        <dbReference type="ARBA" id="ARBA00022630"/>
    </source>
</evidence>